<dbReference type="RefSeq" id="XP_011401385.1">
    <property type="nucleotide sequence ID" value="XM_011403083.1"/>
</dbReference>
<dbReference type="EMBL" id="KL662168">
    <property type="protein sequence ID" value="KFM28370.1"/>
    <property type="molecule type" value="Genomic_DNA"/>
</dbReference>
<accession>A0A087SRL6</accession>
<keyword evidence="2" id="KW-1185">Reference proteome</keyword>
<evidence type="ECO:0000313" key="1">
    <source>
        <dbReference type="EMBL" id="KFM28370.1"/>
    </source>
</evidence>
<organism evidence="1 2">
    <name type="scientific">Auxenochlorella protothecoides</name>
    <name type="common">Green microalga</name>
    <name type="synonym">Chlorella protothecoides</name>
    <dbReference type="NCBI Taxonomy" id="3075"/>
    <lineage>
        <taxon>Eukaryota</taxon>
        <taxon>Viridiplantae</taxon>
        <taxon>Chlorophyta</taxon>
        <taxon>core chlorophytes</taxon>
        <taxon>Trebouxiophyceae</taxon>
        <taxon>Chlorellales</taxon>
        <taxon>Chlorellaceae</taxon>
        <taxon>Auxenochlorella</taxon>
    </lineage>
</organism>
<dbReference type="AlphaFoldDB" id="A0A087SRL6"/>
<dbReference type="Proteomes" id="UP000028924">
    <property type="component" value="Unassembled WGS sequence"/>
</dbReference>
<gene>
    <name evidence="1" type="ORF">F751_5283</name>
</gene>
<proteinExistence type="predicted"/>
<dbReference type="GeneID" id="23616674"/>
<evidence type="ECO:0000313" key="2">
    <source>
        <dbReference type="Proteomes" id="UP000028924"/>
    </source>
</evidence>
<dbReference type="KEGG" id="apro:F751_5283"/>
<reference evidence="1 2" key="1">
    <citation type="journal article" date="2014" name="BMC Genomics">
        <title>Oil accumulation mechanisms of the oleaginous microalga Chlorella protothecoides revealed through its genome, transcriptomes, and proteomes.</title>
        <authorList>
            <person name="Gao C."/>
            <person name="Wang Y."/>
            <person name="Shen Y."/>
            <person name="Yan D."/>
            <person name="He X."/>
            <person name="Dai J."/>
            <person name="Wu Q."/>
        </authorList>
    </citation>
    <scope>NUCLEOTIDE SEQUENCE [LARGE SCALE GENOMIC DNA]</scope>
    <source>
        <strain evidence="1 2">0710</strain>
    </source>
</reference>
<dbReference type="OrthoDB" id="41532at2759"/>
<protein>
    <submittedName>
        <fullName evidence="1">Uncharacterized protein</fullName>
    </submittedName>
</protein>
<name>A0A087SRL6_AUXPR</name>
<sequence>MRLELPIRIRAAVPGAEFRAAAYLRAACFYQYNCTNYAQRAHLRNKTTATWESLETRVAGKDEDYRGVVVLPFIATVARQPPDSPSAQLIQELFDDLIDRSVQLPGLAHGEEELVVGSLDVNQGLSLPSEDLGV</sequence>